<evidence type="ECO:0000313" key="4">
    <source>
        <dbReference type="Proteomes" id="UP000316242"/>
    </source>
</evidence>
<dbReference type="RefSeq" id="WP_141356613.1">
    <property type="nucleotide sequence ID" value="NZ_BAAAWM010000001.1"/>
</dbReference>
<proteinExistence type="predicted"/>
<keyword evidence="4" id="KW-1185">Reference proteome</keyword>
<dbReference type="PROSITE" id="PS51257">
    <property type="entry name" value="PROKAR_LIPOPROTEIN"/>
    <property type="match status" value="1"/>
</dbReference>
<sequence>MNLRNSITVGMLSAALLLTLSACTEDETPTTEPSKEITLRIAAGTQPADQALAHVYANALKAEGYKASLNEPAANPYQQVVDGKADLALDRAAKALSLAADPAAITGEDQLLSAEESQSLRSAINDAEGKVTALELSPADAGKILVMSQAQATLHKVDSVETLIAACADLTIISDEASSESLKTALKDAGCEKPKVVEEQTANLAGKLRTSVDSAVVLSAGNAVISDEGFYSIPGSASFFNAENYMLLADNDVDDKARAQLNSITGEFSQQSLVDLNRMVSQEDGLSPEQAAARWEWIIEE</sequence>
<dbReference type="SUPFAM" id="SSF53850">
    <property type="entry name" value="Periplasmic binding protein-like II"/>
    <property type="match status" value="1"/>
</dbReference>
<protein>
    <recommendedName>
        <fullName evidence="2">ABC-type glycine betaine transport system substrate-binding domain-containing protein</fullName>
    </recommendedName>
</protein>
<dbReference type="Proteomes" id="UP000316242">
    <property type="component" value="Unassembled WGS sequence"/>
</dbReference>
<comment type="caution">
    <text evidence="3">The sequence shown here is derived from an EMBL/GenBank/DDBJ whole genome shotgun (WGS) entry which is preliminary data.</text>
</comment>
<dbReference type="Gene3D" id="3.40.190.120">
    <property type="entry name" value="Osmoprotection protein (prox), domain 2"/>
    <property type="match status" value="1"/>
</dbReference>
<dbReference type="EMBL" id="BJNE01000003">
    <property type="protein sequence ID" value="GEC11940.1"/>
    <property type="molecule type" value="Genomic_DNA"/>
</dbReference>
<dbReference type="Gene3D" id="3.40.190.10">
    <property type="entry name" value="Periplasmic binding protein-like II"/>
    <property type="match status" value="1"/>
</dbReference>
<organism evidence="3 4">
    <name type="scientific">Glutamicibacter nicotianae</name>
    <name type="common">Arthrobacter nicotianae</name>
    <dbReference type="NCBI Taxonomy" id="37929"/>
    <lineage>
        <taxon>Bacteria</taxon>
        <taxon>Bacillati</taxon>
        <taxon>Actinomycetota</taxon>
        <taxon>Actinomycetes</taxon>
        <taxon>Micrococcales</taxon>
        <taxon>Micrococcaceae</taxon>
        <taxon>Glutamicibacter</taxon>
    </lineage>
</organism>
<dbReference type="Pfam" id="PF04069">
    <property type="entry name" value="OpuAC"/>
    <property type="match status" value="1"/>
</dbReference>
<gene>
    <name evidence="3" type="ORF">ANI01nite_11430</name>
</gene>
<evidence type="ECO:0000259" key="2">
    <source>
        <dbReference type="Pfam" id="PF04069"/>
    </source>
</evidence>
<feature type="chain" id="PRO_5045943813" description="ABC-type glycine betaine transport system substrate-binding domain-containing protein" evidence="1">
    <location>
        <begin position="25"/>
        <end position="301"/>
    </location>
</feature>
<reference evidence="3 4" key="1">
    <citation type="submission" date="2019-06" db="EMBL/GenBank/DDBJ databases">
        <title>Whole genome shotgun sequence of Glutamicibacter nicotianae NBRC 14234.</title>
        <authorList>
            <person name="Hosoyama A."/>
            <person name="Uohara A."/>
            <person name="Ohji S."/>
            <person name="Ichikawa N."/>
        </authorList>
    </citation>
    <scope>NUCLEOTIDE SEQUENCE [LARGE SCALE GENOMIC DNA]</scope>
    <source>
        <strain evidence="3 4">NBRC 14234</strain>
    </source>
</reference>
<dbReference type="InterPro" id="IPR007210">
    <property type="entry name" value="ABC_Gly_betaine_transp_sub-bd"/>
</dbReference>
<evidence type="ECO:0000313" key="3">
    <source>
        <dbReference type="EMBL" id="GEC11940.1"/>
    </source>
</evidence>
<feature type="domain" description="ABC-type glycine betaine transport system substrate-binding" evidence="2">
    <location>
        <begin position="38"/>
        <end position="295"/>
    </location>
</feature>
<keyword evidence="1" id="KW-0732">Signal</keyword>
<evidence type="ECO:0000256" key="1">
    <source>
        <dbReference type="SAM" id="SignalP"/>
    </source>
</evidence>
<feature type="signal peptide" evidence="1">
    <location>
        <begin position="1"/>
        <end position="24"/>
    </location>
</feature>
<name>A0ABQ0RKA0_GLUNI</name>
<accession>A0ABQ0RKA0</accession>